<comment type="similarity">
    <text evidence="2">Belongs to the thiamine-monophosphate kinase family.</text>
</comment>
<keyword evidence="2" id="KW-0460">Magnesium</keyword>
<feature type="binding site" evidence="2">
    <location>
        <position position="27"/>
    </location>
    <ligand>
        <name>Mg(2+)</name>
        <dbReference type="ChEBI" id="CHEBI:18420"/>
        <label>3</label>
    </ligand>
</feature>
<dbReference type="InterPro" id="IPR006283">
    <property type="entry name" value="ThiL-like"/>
</dbReference>
<feature type="binding site" evidence="2">
    <location>
        <position position="209"/>
    </location>
    <ligand>
        <name>Mg(2+)</name>
        <dbReference type="ChEBI" id="CHEBI:18420"/>
        <label>5</label>
    </ligand>
</feature>
<feature type="binding site" evidence="2">
    <location>
        <position position="71"/>
    </location>
    <ligand>
        <name>Mg(2+)</name>
        <dbReference type="ChEBI" id="CHEBI:18420"/>
        <label>3</label>
    </ligand>
</feature>
<keyword evidence="6" id="KW-1185">Reference proteome</keyword>
<dbReference type="OrthoDB" id="9802811at2"/>
<keyword evidence="2 5" id="KW-0418">Kinase</keyword>
<keyword evidence="2" id="KW-0479">Metal-binding</keyword>
<dbReference type="Proteomes" id="UP000002043">
    <property type="component" value="Chromosome"/>
</dbReference>
<dbReference type="GO" id="GO:0009228">
    <property type="term" value="P:thiamine biosynthetic process"/>
    <property type="evidence" value="ECO:0007669"/>
    <property type="project" value="UniProtKB-KW"/>
</dbReference>
<dbReference type="InterPro" id="IPR036921">
    <property type="entry name" value="PurM-like_N_sf"/>
</dbReference>
<dbReference type="Pfam" id="PF02769">
    <property type="entry name" value="AIRS_C"/>
    <property type="match status" value="1"/>
</dbReference>
<evidence type="ECO:0000313" key="5">
    <source>
        <dbReference type="EMBL" id="ADC89500.1"/>
    </source>
</evidence>
<gene>
    <name evidence="2" type="primary">thiL</name>
    <name evidence="5" type="ordered locus">Thal_0867</name>
</gene>
<dbReference type="Pfam" id="PF00586">
    <property type="entry name" value="AIRS"/>
    <property type="match status" value="1"/>
</dbReference>
<feature type="binding site" evidence="2">
    <location>
        <position position="118"/>
    </location>
    <ligand>
        <name>Mg(2+)</name>
        <dbReference type="ChEBI" id="CHEBI:18420"/>
        <label>1</label>
    </ligand>
</feature>
<evidence type="ECO:0000256" key="1">
    <source>
        <dbReference type="ARBA" id="ARBA00022977"/>
    </source>
</evidence>
<dbReference type="KEGG" id="tal:Thal_0867"/>
<keyword evidence="2" id="KW-0067">ATP-binding</keyword>
<dbReference type="EC" id="2.7.4.16" evidence="2"/>
<dbReference type="GO" id="GO:0005524">
    <property type="term" value="F:ATP binding"/>
    <property type="evidence" value="ECO:0007669"/>
    <property type="project" value="UniProtKB-UniRule"/>
</dbReference>
<sequence>MRVSGLGEDALVERIKGILDSTYIGDDTALVEVGGVPLLLTTDALREGVHFLRSFPISAVGWKAVSTSVSDVVACGGKPLFLLVSLALPDVDVSVVDQLYEGIKKACQFYSCTVVGGNITKSDKLGIDVFLLGQTQRFVARRGAKPKDGVYVSGTLGDAKAGLELLLMEKRQYEEFELLLIERHLRPTARIDYVGHISKYANACMDISDGLSTDANRLAKSSGVRLRLDPDRIPISRELRTFCQKHGKDPLQYALHGGEDYQLLFTHPESRYNPFLDMTLIGWVEEGEGVYLGQEPLPPAGFDHLREV</sequence>
<comment type="pathway">
    <text evidence="2">Cofactor biosynthesis; thiamine diphosphate biosynthesis; thiamine diphosphate from thiamine phosphate: step 1/1.</text>
</comment>
<evidence type="ECO:0000256" key="2">
    <source>
        <dbReference type="HAMAP-Rule" id="MF_02128"/>
    </source>
</evidence>
<feature type="binding site" evidence="2">
    <location>
        <begin position="117"/>
        <end position="118"/>
    </location>
    <ligand>
        <name>ATP</name>
        <dbReference type="ChEBI" id="CHEBI:30616"/>
    </ligand>
</feature>
<feature type="binding site" evidence="2">
    <location>
        <position position="206"/>
    </location>
    <ligand>
        <name>Mg(2+)</name>
        <dbReference type="ChEBI" id="CHEBI:18420"/>
        <label>3</label>
    </ligand>
</feature>
<evidence type="ECO:0000313" key="6">
    <source>
        <dbReference type="Proteomes" id="UP000002043"/>
    </source>
</evidence>
<dbReference type="HAMAP" id="MF_02128">
    <property type="entry name" value="TMP_kinase"/>
    <property type="match status" value="1"/>
</dbReference>
<keyword evidence="2" id="KW-0547">Nucleotide-binding</keyword>
<dbReference type="PIRSF" id="PIRSF005303">
    <property type="entry name" value="Thiam_monoph_kin"/>
    <property type="match status" value="1"/>
</dbReference>
<feature type="domain" description="PurM-like N-terminal" evidence="3">
    <location>
        <begin position="25"/>
        <end position="133"/>
    </location>
</feature>
<feature type="binding site" evidence="2">
    <location>
        <position position="43"/>
    </location>
    <ligand>
        <name>Mg(2+)</name>
        <dbReference type="ChEBI" id="CHEBI:18420"/>
        <label>2</label>
    </ligand>
</feature>
<feature type="binding site" evidence="2">
    <location>
        <position position="208"/>
    </location>
    <ligand>
        <name>ATP</name>
        <dbReference type="ChEBI" id="CHEBI:30616"/>
    </ligand>
</feature>
<dbReference type="Gene3D" id="3.90.650.10">
    <property type="entry name" value="PurM-like C-terminal domain"/>
    <property type="match status" value="1"/>
</dbReference>
<dbReference type="RefSeq" id="WP_012991906.1">
    <property type="nucleotide sequence ID" value="NC_013894.1"/>
</dbReference>
<keyword evidence="2 5" id="KW-0808">Transferase</keyword>
<feature type="binding site" evidence="2">
    <location>
        <position position="141"/>
    </location>
    <ligand>
        <name>ATP</name>
        <dbReference type="ChEBI" id="CHEBI:30616"/>
    </ligand>
</feature>
<accession>D3SL70</accession>
<dbReference type="PANTHER" id="PTHR30270">
    <property type="entry name" value="THIAMINE-MONOPHOSPHATE KINASE"/>
    <property type="match status" value="1"/>
</dbReference>
<dbReference type="SUPFAM" id="SSF56042">
    <property type="entry name" value="PurM C-terminal domain-like"/>
    <property type="match status" value="1"/>
</dbReference>
<name>D3SL70_THEAH</name>
<dbReference type="Gene3D" id="3.30.1330.10">
    <property type="entry name" value="PurM-like, N-terminal domain"/>
    <property type="match status" value="1"/>
</dbReference>
<dbReference type="UniPathway" id="UPA00060">
    <property type="reaction ID" value="UER00142"/>
</dbReference>
<feature type="binding site" evidence="2">
    <location>
        <position position="100"/>
    </location>
    <ligand>
        <name>ATP</name>
        <dbReference type="ChEBI" id="CHEBI:30616"/>
    </ligand>
</feature>
<dbReference type="PANTHER" id="PTHR30270:SF0">
    <property type="entry name" value="THIAMINE-MONOPHOSPHATE KINASE"/>
    <property type="match status" value="1"/>
</dbReference>
<dbReference type="CDD" id="cd02194">
    <property type="entry name" value="ThiL"/>
    <property type="match status" value="1"/>
</dbReference>
<feature type="binding site" evidence="2">
    <location>
        <position position="71"/>
    </location>
    <ligand>
        <name>Mg(2+)</name>
        <dbReference type="ChEBI" id="CHEBI:18420"/>
        <label>4</label>
    </ligand>
</feature>
<dbReference type="GO" id="GO:0000287">
    <property type="term" value="F:magnesium ion binding"/>
    <property type="evidence" value="ECO:0007669"/>
    <property type="project" value="UniProtKB-UniRule"/>
</dbReference>
<reference evidence="6" key="1">
    <citation type="journal article" date="2010" name="Stand. Genomic Sci.">
        <title>Complete genome sequence of Thermocrinis albus type strain (HI 11/12T).</title>
        <authorList>
            <person name="Wirth R."/>
            <person name="Sikorski J."/>
            <person name="Brambilla E."/>
            <person name="Misra M."/>
            <person name="Lapidus A."/>
            <person name="Copeland A."/>
            <person name="Nolan M."/>
            <person name="Lucas S."/>
            <person name="Chen F."/>
            <person name="Tice H."/>
            <person name="Cheng J.F."/>
            <person name="Han C."/>
            <person name="Detter J.C."/>
            <person name="Tapia R."/>
            <person name="Bruce D."/>
            <person name="Goodwin L."/>
            <person name="Pitluck S."/>
            <person name="Pati A."/>
            <person name="Anderson I."/>
            <person name="Ivanova N."/>
            <person name="Mavromatis K."/>
            <person name="Mikhailova N."/>
            <person name="Chen A."/>
            <person name="Palaniappan K."/>
            <person name="Bilek Y."/>
            <person name="Hader T."/>
            <person name="Land M."/>
            <person name="Hauser L."/>
            <person name="Chang Y.J."/>
            <person name="Jeffries C.D."/>
            <person name="Tindall B.J."/>
            <person name="Rohde M."/>
            <person name="Goker M."/>
            <person name="Bristow J."/>
            <person name="Eisen J.A."/>
            <person name="Markowitz V."/>
            <person name="Hugenholtz P."/>
            <person name="Kyrpides N.C."/>
            <person name="Klenk H.P."/>
        </authorList>
    </citation>
    <scope>NUCLEOTIDE SEQUENCE [LARGE SCALE GENOMIC DNA]</scope>
    <source>
        <strain evidence="6">DSM 14484 / JCM 11386 / HI 11/12</strain>
    </source>
</reference>
<dbReference type="InterPro" id="IPR016188">
    <property type="entry name" value="PurM-like_N"/>
</dbReference>
<evidence type="ECO:0000259" key="4">
    <source>
        <dbReference type="Pfam" id="PF02769"/>
    </source>
</evidence>
<dbReference type="HOGENOM" id="CLU_046964_2_0_0"/>
<feature type="binding site" evidence="2">
    <location>
        <position position="43"/>
    </location>
    <ligand>
        <name>Mg(2+)</name>
        <dbReference type="ChEBI" id="CHEBI:18420"/>
        <label>1</label>
    </ligand>
</feature>
<protein>
    <recommendedName>
        <fullName evidence="2">Thiamine-monophosphate kinase</fullName>
        <shortName evidence="2">TMP kinase</shortName>
        <shortName evidence="2">Thiamine-phosphate kinase</shortName>
        <ecNumber evidence="2">2.7.4.16</ecNumber>
    </recommendedName>
</protein>
<organism evidence="5 6">
    <name type="scientific">Thermocrinis albus (strain DSM 14484 / JCM 11386 / HI 11/12)</name>
    <dbReference type="NCBI Taxonomy" id="638303"/>
    <lineage>
        <taxon>Bacteria</taxon>
        <taxon>Pseudomonadati</taxon>
        <taxon>Aquificota</taxon>
        <taxon>Aquificia</taxon>
        <taxon>Aquificales</taxon>
        <taxon>Aquificaceae</taxon>
        <taxon>Thermocrinis</taxon>
    </lineage>
</organism>
<dbReference type="GO" id="GO:0009229">
    <property type="term" value="P:thiamine diphosphate biosynthetic process"/>
    <property type="evidence" value="ECO:0007669"/>
    <property type="project" value="UniProtKB-UniRule"/>
</dbReference>
<feature type="domain" description="PurM-like C-terminal" evidence="4">
    <location>
        <begin position="190"/>
        <end position="249"/>
    </location>
</feature>
<feature type="binding site" evidence="2">
    <location>
        <position position="50"/>
    </location>
    <ligand>
        <name>substrate</name>
    </ligand>
</feature>
<feature type="binding site" evidence="2">
    <location>
        <position position="42"/>
    </location>
    <ligand>
        <name>Mg(2+)</name>
        <dbReference type="ChEBI" id="CHEBI:18420"/>
        <label>1</label>
    </ligand>
</feature>
<comment type="miscellaneous">
    <text evidence="2">Reaction mechanism of ThiL seems to utilize a direct, inline transfer of the gamma-phosphate of ATP to TMP rather than a phosphorylated enzyme intermediate.</text>
</comment>
<dbReference type="STRING" id="638303.Thal_0867"/>
<feature type="binding site" evidence="2">
    <location>
        <position position="27"/>
    </location>
    <ligand>
        <name>Mg(2+)</name>
        <dbReference type="ChEBI" id="CHEBI:18420"/>
        <label>4</label>
    </ligand>
</feature>
<proteinExistence type="inferred from homology"/>
<comment type="catalytic activity">
    <reaction evidence="2">
        <text>thiamine phosphate + ATP = thiamine diphosphate + ADP</text>
        <dbReference type="Rhea" id="RHEA:15913"/>
        <dbReference type="ChEBI" id="CHEBI:30616"/>
        <dbReference type="ChEBI" id="CHEBI:37575"/>
        <dbReference type="ChEBI" id="CHEBI:58937"/>
        <dbReference type="ChEBI" id="CHEBI:456216"/>
        <dbReference type="EC" id="2.7.4.16"/>
    </reaction>
</comment>
<dbReference type="NCBIfam" id="TIGR01379">
    <property type="entry name" value="thiL"/>
    <property type="match status" value="1"/>
</dbReference>
<dbReference type="eggNOG" id="COG0611">
    <property type="taxonomic scope" value="Bacteria"/>
</dbReference>
<keyword evidence="1 2" id="KW-0784">Thiamine biosynthesis</keyword>
<comment type="function">
    <text evidence="2">Catalyzes the ATP-dependent phosphorylation of thiamine-monophosphate (TMP) to form thiamine-pyrophosphate (TPP), the active form of vitamin B1.</text>
</comment>
<feature type="binding site" evidence="2">
    <location>
        <position position="302"/>
    </location>
    <ligand>
        <name>substrate</name>
    </ligand>
</feature>
<dbReference type="InterPro" id="IPR010918">
    <property type="entry name" value="PurM-like_C_dom"/>
</dbReference>
<dbReference type="SUPFAM" id="SSF55326">
    <property type="entry name" value="PurM N-terminal domain-like"/>
    <property type="match status" value="1"/>
</dbReference>
<dbReference type="EMBL" id="CP001931">
    <property type="protein sequence ID" value="ADC89500.1"/>
    <property type="molecule type" value="Genomic_DNA"/>
</dbReference>
<evidence type="ECO:0000259" key="3">
    <source>
        <dbReference type="Pfam" id="PF00586"/>
    </source>
</evidence>
<dbReference type="AlphaFoldDB" id="D3SL70"/>
<dbReference type="InterPro" id="IPR036676">
    <property type="entry name" value="PurM-like_C_sf"/>
</dbReference>
<dbReference type="GO" id="GO:0009030">
    <property type="term" value="F:thiamine-phosphate kinase activity"/>
    <property type="evidence" value="ECO:0007669"/>
    <property type="project" value="UniProtKB-UniRule"/>
</dbReference>
<feature type="binding site" evidence="2">
    <location>
        <position position="71"/>
    </location>
    <ligand>
        <name>Mg(2+)</name>
        <dbReference type="ChEBI" id="CHEBI:18420"/>
        <label>2</label>
    </ligand>
</feature>
<feature type="binding site" evidence="2">
    <location>
        <position position="259"/>
    </location>
    <ligand>
        <name>substrate</name>
    </ligand>
</feature>
<feature type="binding site" evidence="2">
    <location>
        <position position="41"/>
    </location>
    <ligand>
        <name>Mg(2+)</name>
        <dbReference type="ChEBI" id="CHEBI:18420"/>
        <label>4</label>
    </ligand>
</feature>